<dbReference type="Proteomes" id="UP000435036">
    <property type="component" value="Unassembled WGS sequence"/>
</dbReference>
<comment type="caution">
    <text evidence="1">The sequence shown here is derived from an EMBL/GenBank/DDBJ whole genome shotgun (WGS) entry which is preliminary data.</text>
</comment>
<dbReference type="EMBL" id="WSQA01000001">
    <property type="protein sequence ID" value="MVZ60491.1"/>
    <property type="molecule type" value="Genomic_DNA"/>
</dbReference>
<reference evidence="1 2" key="1">
    <citation type="submission" date="2019-12" db="EMBL/GenBank/DDBJ databases">
        <authorList>
            <person name="Dong K."/>
        </authorList>
    </citation>
    <scope>NUCLEOTIDE SEQUENCE [LARGE SCALE GENOMIC DNA]</scope>
    <source>
        <strain evidence="1 2">JCM 31225</strain>
    </source>
</reference>
<organism evidence="1 2">
    <name type="scientific">Sphingobacterium humi</name>
    <dbReference type="NCBI Taxonomy" id="1796905"/>
    <lineage>
        <taxon>Bacteria</taxon>
        <taxon>Pseudomonadati</taxon>
        <taxon>Bacteroidota</taxon>
        <taxon>Sphingobacteriia</taxon>
        <taxon>Sphingobacteriales</taxon>
        <taxon>Sphingobacteriaceae</taxon>
        <taxon>Sphingobacterium</taxon>
    </lineage>
</organism>
<dbReference type="AlphaFoldDB" id="A0A6N8KW45"/>
<dbReference type="OrthoDB" id="5886641at2"/>
<dbReference type="RefSeq" id="WP_160367143.1">
    <property type="nucleotide sequence ID" value="NZ_WSQA01000001.1"/>
</dbReference>
<proteinExistence type="predicted"/>
<protein>
    <recommendedName>
        <fullName evidence="3">Outer membrane beta-barrel protein</fullName>
    </recommendedName>
</protein>
<keyword evidence="2" id="KW-1185">Reference proteome</keyword>
<gene>
    <name evidence="1" type="ORF">GQF63_00505</name>
</gene>
<name>A0A6N8KW45_9SPHI</name>
<sequence>MKKFTLLFLPSFIASVNLSMGQTMDLPQKHRLGGGAIFGYDHKLEGIAYGAELMYEYKPFKRFGFIAGLSYQQTRKNLSSVDFSTTGAGVLIHNQYAVALGTRYYLNSFYLGGALGLAYEYGKTKMDDGTTFKGGDIYSLYKAVGMGYQLPLRNGDLMEFELGTFGTNKAMKLGGTVRYKFLR</sequence>
<evidence type="ECO:0008006" key="3">
    <source>
        <dbReference type="Google" id="ProtNLM"/>
    </source>
</evidence>
<evidence type="ECO:0000313" key="2">
    <source>
        <dbReference type="Proteomes" id="UP000435036"/>
    </source>
</evidence>
<accession>A0A6N8KW45</accession>
<dbReference type="SUPFAM" id="SSF56935">
    <property type="entry name" value="Porins"/>
    <property type="match status" value="1"/>
</dbReference>
<evidence type="ECO:0000313" key="1">
    <source>
        <dbReference type="EMBL" id="MVZ60491.1"/>
    </source>
</evidence>